<gene>
    <name evidence="3" type="ORF">HF844_06750</name>
</gene>
<dbReference type="RefSeq" id="WP_168984394.1">
    <property type="nucleotide sequence ID" value="NZ_JABAGI010000010.1"/>
</dbReference>
<evidence type="ECO:0000313" key="4">
    <source>
        <dbReference type="Proteomes" id="UP000588369"/>
    </source>
</evidence>
<reference evidence="3 4" key="1">
    <citation type="submission" date="2020-04" db="EMBL/GenBank/DDBJ databases">
        <authorList>
            <person name="Hitch T.C.A."/>
            <person name="Wylensek D."/>
            <person name="Clavel T."/>
        </authorList>
    </citation>
    <scope>NUCLEOTIDE SEQUENCE [LARGE SCALE GENOMIC DNA]</scope>
    <source>
        <strain evidence="3 4">BSM-130-P53-3C</strain>
    </source>
</reference>
<organism evidence="3 4">
    <name type="scientific">Bifidobacterium thermophilum</name>
    <dbReference type="NCBI Taxonomy" id="33905"/>
    <lineage>
        <taxon>Bacteria</taxon>
        <taxon>Bacillati</taxon>
        <taxon>Actinomycetota</taxon>
        <taxon>Actinomycetes</taxon>
        <taxon>Bifidobacteriales</taxon>
        <taxon>Bifidobacteriaceae</taxon>
        <taxon>Bifidobacterium</taxon>
    </lineage>
</organism>
<evidence type="ECO:0000256" key="1">
    <source>
        <dbReference type="SAM" id="Coils"/>
    </source>
</evidence>
<evidence type="ECO:0000313" key="3">
    <source>
        <dbReference type="EMBL" id="NME62494.1"/>
    </source>
</evidence>
<keyword evidence="1" id="KW-0175">Coiled coil</keyword>
<dbReference type="Proteomes" id="UP000588369">
    <property type="component" value="Unassembled WGS sequence"/>
</dbReference>
<comment type="caution">
    <text evidence="3">The sequence shown here is derived from an EMBL/GenBank/DDBJ whole genome shotgun (WGS) entry which is preliminary data.</text>
</comment>
<dbReference type="AlphaFoldDB" id="A0A7X9RP03"/>
<evidence type="ECO:0000256" key="2">
    <source>
        <dbReference type="SAM" id="Phobius"/>
    </source>
</evidence>
<name>A0A7X9RP03_9BIFI</name>
<feature type="transmembrane region" description="Helical" evidence="2">
    <location>
        <begin position="12"/>
        <end position="28"/>
    </location>
</feature>
<proteinExistence type="predicted"/>
<feature type="coiled-coil region" evidence="1">
    <location>
        <begin position="37"/>
        <end position="71"/>
    </location>
</feature>
<accession>A0A7X9RP03</accession>
<protein>
    <submittedName>
        <fullName evidence="3">Uncharacterized protein</fullName>
    </submittedName>
</protein>
<keyword evidence="2" id="KW-0472">Membrane</keyword>
<sequence>MIDWLSQHSVELAGFVLTLLVTIVGWVLERRSSKEQNREREDDIRLLHEQLDSLQRQATTLEEQTAMQRADHDRPPFSDAEWVRGSIRRVRIEGARDVHVESVSPSADMAAAFRLKTQLPDDFVPSETIEYAINGPGPVEFLWRWADEPNMPLRKVRKVAYKPE</sequence>
<keyword evidence="2" id="KW-0812">Transmembrane</keyword>
<dbReference type="EMBL" id="JABAGI010000010">
    <property type="protein sequence ID" value="NME62494.1"/>
    <property type="molecule type" value="Genomic_DNA"/>
</dbReference>
<keyword evidence="2" id="KW-1133">Transmembrane helix</keyword>